<evidence type="ECO:0000313" key="2">
    <source>
        <dbReference type="EMBL" id="GIE07132.1"/>
    </source>
</evidence>
<feature type="compositionally biased region" description="Polar residues" evidence="1">
    <location>
        <begin position="8"/>
        <end position="18"/>
    </location>
</feature>
<sequence>MVERVEENSATSHTSHPSVTARPLGRLEADRRRWLTQRHETRSRLSQVAVATFNSTL</sequence>
<evidence type="ECO:0000313" key="3">
    <source>
        <dbReference type="Proteomes" id="UP000637628"/>
    </source>
</evidence>
<feature type="region of interest" description="Disordered" evidence="1">
    <location>
        <begin position="1"/>
        <end position="28"/>
    </location>
</feature>
<dbReference type="EMBL" id="BOML01000072">
    <property type="protein sequence ID" value="GIE07132.1"/>
    <property type="molecule type" value="Genomic_DNA"/>
</dbReference>
<proteinExistence type="predicted"/>
<keyword evidence="3" id="KW-1185">Reference proteome</keyword>
<dbReference type="RefSeq" id="WP_203734978.1">
    <property type="nucleotide sequence ID" value="NZ_BAAATX010000033.1"/>
</dbReference>
<name>A0ABQ3ZBE0_9ACTN</name>
<gene>
    <name evidence="2" type="ORF">Adu01nite_84820</name>
</gene>
<organism evidence="2 3">
    <name type="scientific">Paractinoplanes durhamensis</name>
    <dbReference type="NCBI Taxonomy" id="113563"/>
    <lineage>
        <taxon>Bacteria</taxon>
        <taxon>Bacillati</taxon>
        <taxon>Actinomycetota</taxon>
        <taxon>Actinomycetes</taxon>
        <taxon>Micromonosporales</taxon>
        <taxon>Micromonosporaceae</taxon>
        <taxon>Paractinoplanes</taxon>
    </lineage>
</organism>
<protein>
    <submittedName>
        <fullName evidence="2">Uncharacterized protein</fullName>
    </submittedName>
</protein>
<evidence type="ECO:0000256" key="1">
    <source>
        <dbReference type="SAM" id="MobiDB-lite"/>
    </source>
</evidence>
<reference evidence="2 3" key="1">
    <citation type="submission" date="2021-01" db="EMBL/GenBank/DDBJ databases">
        <title>Whole genome shotgun sequence of Actinoplanes durhamensis NBRC 14914.</title>
        <authorList>
            <person name="Komaki H."/>
            <person name="Tamura T."/>
        </authorList>
    </citation>
    <scope>NUCLEOTIDE SEQUENCE [LARGE SCALE GENOMIC DNA]</scope>
    <source>
        <strain evidence="2 3">NBRC 14914</strain>
    </source>
</reference>
<dbReference type="Proteomes" id="UP000637628">
    <property type="component" value="Unassembled WGS sequence"/>
</dbReference>
<accession>A0ABQ3ZBE0</accession>
<comment type="caution">
    <text evidence="2">The sequence shown here is derived from an EMBL/GenBank/DDBJ whole genome shotgun (WGS) entry which is preliminary data.</text>
</comment>